<dbReference type="EMBL" id="PEWY01000160">
    <property type="protein sequence ID" value="PIU36515.1"/>
    <property type="molecule type" value="Genomic_DNA"/>
</dbReference>
<sequence>MTDKISIEIKNSEAIVFSGEAKSLSSINEDGPFDILPFHANFFSIIKEKITIINHDDKKTEISINDKGIMRVMENKISVFLGIETIELQ</sequence>
<keyword evidence="1" id="KW-0066">ATP synthesis</keyword>
<reference evidence="4" key="1">
    <citation type="submission" date="2017-09" db="EMBL/GenBank/DDBJ databases">
        <title>Depth-based differentiation of microbial function through sediment-hosted aquifers and enrichment of novel symbionts in the deep terrestrial subsurface.</title>
        <authorList>
            <person name="Probst A.J."/>
            <person name="Ladd B."/>
            <person name="Jarett J.K."/>
            <person name="Geller-Mcgrath D.E."/>
            <person name="Sieber C.M.K."/>
            <person name="Emerson J.B."/>
            <person name="Anantharaman K."/>
            <person name="Thomas B.C."/>
            <person name="Malmstrom R."/>
            <person name="Stieglmeier M."/>
            <person name="Klingl A."/>
            <person name="Woyke T."/>
            <person name="Ryan C.M."/>
            <person name="Banfield J.F."/>
        </authorList>
    </citation>
    <scope>NUCLEOTIDE SEQUENCE [LARGE SCALE GENOMIC DNA]</scope>
</reference>
<keyword evidence="1" id="KW-0139">CF(1)</keyword>
<proteinExistence type="predicted"/>
<evidence type="ECO:0000313" key="4">
    <source>
        <dbReference type="Proteomes" id="UP000230184"/>
    </source>
</evidence>
<dbReference type="InterPro" id="IPR020546">
    <property type="entry name" value="ATP_synth_F1_dsu/esu_N"/>
</dbReference>
<dbReference type="InterPro" id="IPR036771">
    <property type="entry name" value="ATPsynth_dsu/esu_N"/>
</dbReference>
<dbReference type="GO" id="GO:0015986">
    <property type="term" value="P:proton motive force-driven ATP synthesis"/>
    <property type="evidence" value="ECO:0007669"/>
    <property type="project" value="InterPro"/>
</dbReference>
<dbReference type="Proteomes" id="UP000230184">
    <property type="component" value="Unassembled WGS sequence"/>
</dbReference>
<accession>A0A2M6YSU0</accession>
<name>A0A2M6YSU0_9BACT</name>
<dbReference type="AlphaFoldDB" id="A0A2M6YSU0"/>
<protein>
    <recommendedName>
        <fullName evidence="2">ATP synthase F1 complex delta/epsilon subunit N-terminal domain-containing protein</fullName>
    </recommendedName>
</protein>
<organism evidence="3 4">
    <name type="scientific">Candidatus Roizmanbacteria bacterium CG07_land_8_20_14_0_80_34_15</name>
    <dbReference type="NCBI Taxonomy" id="1974849"/>
    <lineage>
        <taxon>Bacteria</taxon>
        <taxon>Candidatus Roizmaniibacteriota</taxon>
    </lineage>
</organism>
<feature type="domain" description="ATP synthase F1 complex delta/epsilon subunit N-terminal" evidence="2">
    <location>
        <begin position="6"/>
        <end position="79"/>
    </location>
</feature>
<evidence type="ECO:0000256" key="1">
    <source>
        <dbReference type="ARBA" id="ARBA00023196"/>
    </source>
</evidence>
<gene>
    <name evidence="3" type="ORF">COT02_05635</name>
</gene>
<dbReference type="GO" id="GO:0045259">
    <property type="term" value="C:proton-transporting ATP synthase complex"/>
    <property type="evidence" value="ECO:0007669"/>
    <property type="project" value="UniProtKB-KW"/>
</dbReference>
<comment type="caution">
    <text evidence="3">The sequence shown here is derived from an EMBL/GenBank/DDBJ whole genome shotgun (WGS) entry which is preliminary data.</text>
</comment>
<dbReference type="Pfam" id="PF02823">
    <property type="entry name" value="ATP-synt_DE_N"/>
    <property type="match status" value="1"/>
</dbReference>
<evidence type="ECO:0000313" key="3">
    <source>
        <dbReference type="EMBL" id="PIU36515.1"/>
    </source>
</evidence>
<evidence type="ECO:0000259" key="2">
    <source>
        <dbReference type="Pfam" id="PF02823"/>
    </source>
</evidence>
<dbReference type="Gene3D" id="2.60.15.10">
    <property type="entry name" value="F0F1 ATP synthase delta/epsilon subunit, N-terminal"/>
    <property type="match status" value="1"/>
</dbReference>
<dbReference type="SUPFAM" id="SSF51344">
    <property type="entry name" value="Epsilon subunit of F1F0-ATP synthase N-terminal domain"/>
    <property type="match status" value="1"/>
</dbReference>